<protein>
    <submittedName>
        <fullName evidence="2">Uncharacterized protein</fullName>
    </submittedName>
</protein>
<evidence type="ECO:0000256" key="1">
    <source>
        <dbReference type="SAM" id="MobiDB-lite"/>
    </source>
</evidence>
<keyword evidence="3" id="KW-1185">Reference proteome</keyword>
<comment type="caution">
    <text evidence="2">The sequence shown here is derived from an EMBL/GenBank/DDBJ whole genome shotgun (WGS) entry which is preliminary data.</text>
</comment>
<feature type="region of interest" description="Disordered" evidence="1">
    <location>
        <begin position="1"/>
        <end position="43"/>
    </location>
</feature>
<gene>
    <name evidence="2" type="ORF">K0M31_014278</name>
</gene>
<proteinExistence type="predicted"/>
<accession>A0AA40G8H7</accession>
<dbReference type="EMBL" id="JAHYIQ010000004">
    <property type="protein sequence ID" value="KAK1132910.1"/>
    <property type="molecule type" value="Genomic_DNA"/>
</dbReference>
<evidence type="ECO:0000313" key="2">
    <source>
        <dbReference type="EMBL" id="KAK1132910.1"/>
    </source>
</evidence>
<sequence>MGKGKQAIVNDNRALLREKEEREEAEKSSGGTKRERSLDAQSPPLLVIYDSELAQTGVDPWLPTNGWE</sequence>
<dbReference type="Proteomes" id="UP001177670">
    <property type="component" value="Unassembled WGS sequence"/>
</dbReference>
<organism evidence="2 3">
    <name type="scientific">Melipona bicolor</name>
    <dbReference type="NCBI Taxonomy" id="60889"/>
    <lineage>
        <taxon>Eukaryota</taxon>
        <taxon>Metazoa</taxon>
        <taxon>Ecdysozoa</taxon>
        <taxon>Arthropoda</taxon>
        <taxon>Hexapoda</taxon>
        <taxon>Insecta</taxon>
        <taxon>Pterygota</taxon>
        <taxon>Neoptera</taxon>
        <taxon>Endopterygota</taxon>
        <taxon>Hymenoptera</taxon>
        <taxon>Apocrita</taxon>
        <taxon>Aculeata</taxon>
        <taxon>Apoidea</taxon>
        <taxon>Anthophila</taxon>
        <taxon>Apidae</taxon>
        <taxon>Melipona</taxon>
    </lineage>
</organism>
<reference evidence="2" key="1">
    <citation type="submission" date="2021-10" db="EMBL/GenBank/DDBJ databases">
        <title>Melipona bicolor Genome sequencing and assembly.</title>
        <authorList>
            <person name="Araujo N.S."/>
            <person name="Arias M.C."/>
        </authorList>
    </citation>
    <scope>NUCLEOTIDE SEQUENCE</scope>
    <source>
        <strain evidence="2">USP_2M_L1-L4_2017</strain>
        <tissue evidence="2">Whole body</tissue>
    </source>
</reference>
<dbReference type="AlphaFoldDB" id="A0AA40G8H7"/>
<evidence type="ECO:0000313" key="3">
    <source>
        <dbReference type="Proteomes" id="UP001177670"/>
    </source>
</evidence>
<feature type="compositionally biased region" description="Basic and acidic residues" evidence="1">
    <location>
        <begin position="14"/>
        <end position="38"/>
    </location>
</feature>
<name>A0AA40G8H7_9HYME</name>